<evidence type="ECO:0000313" key="2">
    <source>
        <dbReference type="EMBL" id="ETO59820.1"/>
    </source>
</evidence>
<accession>A0A080YZK9</accession>
<evidence type="ECO:0000256" key="1">
    <source>
        <dbReference type="SAM" id="MobiDB-lite"/>
    </source>
</evidence>
<proteinExistence type="predicted"/>
<evidence type="ECO:0000313" key="3">
    <source>
        <dbReference type="Proteomes" id="UP000028582"/>
    </source>
</evidence>
<dbReference type="AlphaFoldDB" id="A0A080YZK9"/>
<reference evidence="2 3" key="1">
    <citation type="submission" date="2013-11" db="EMBL/GenBank/DDBJ databases">
        <title>The Genome Sequence of Phytophthora parasitica P1976.</title>
        <authorList>
            <consortium name="The Broad Institute Genomics Platform"/>
            <person name="Russ C."/>
            <person name="Tyler B."/>
            <person name="Panabieres F."/>
            <person name="Shan W."/>
            <person name="Tripathy S."/>
            <person name="Grunwald N."/>
            <person name="Machado M."/>
            <person name="Johnson C.S."/>
            <person name="Walker B."/>
            <person name="Young S."/>
            <person name="Zeng Q."/>
            <person name="Gargeya S."/>
            <person name="Fitzgerald M."/>
            <person name="Haas B."/>
            <person name="Abouelleil A."/>
            <person name="Allen A.W."/>
            <person name="Alvarado L."/>
            <person name="Arachchi H.M."/>
            <person name="Berlin A.M."/>
            <person name="Chapman S.B."/>
            <person name="Gainer-Dewar J."/>
            <person name="Goldberg J."/>
            <person name="Griggs A."/>
            <person name="Gujja S."/>
            <person name="Hansen M."/>
            <person name="Howarth C."/>
            <person name="Imamovic A."/>
            <person name="Ireland A."/>
            <person name="Larimer J."/>
            <person name="McCowan C."/>
            <person name="Murphy C."/>
            <person name="Pearson M."/>
            <person name="Poon T.W."/>
            <person name="Priest M."/>
            <person name="Roberts A."/>
            <person name="Saif S."/>
            <person name="Shea T."/>
            <person name="Sisk P."/>
            <person name="Sykes S."/>
            <person name="Wortman J."/>
            <person name="Nusbaum C."/>
            <person name="Birren B."/>
        </authorList>
    </citation>
    <scope>NUCLEOTIDE SEQUENCE [LARGE SCALE GENOMIC DNA]</scope>
    <source>
        <strain evidence="2 3">P1976</strain>
    </source>
</reference>
<feature type="compositionally biased region" description="Polar residues" evidence="1">
    <location>
        <begin position="22"/>
        <end position="33"/>
    </location>
</feature>
<sequence length="41" mass="4430">MPNPSSMLLSTVPATLTRGDRSQPQLTQTSASPATAFKQRR</sequence>
<name>A0A080YZK9_PHYNI</name>
<organism evidence="2 3">
    <name type="scientific">Phytophthora nicotianae P1976</name>
    <dbReference type="NCBI Taxonomy" id="1317066"/>
    <lineage>
        <taxon>Eukaryota</taxon>
        <taxon>Sar</taxon>
        <taxon>Stramenopiles</taxon>
        <taxon>Oomycota</taxon>
        <taxon>Peronosporomycetes</taxon>
        <taxon>Peronosporales</taxon>
        <taxon>Peronosporaceae</taxon>
        <taxon>Phytophthora</taxon>
    </lineage>
</organism>
<gene>
    <name evidence="2" type="ORF">F444_21858</name>
</gene>
<feature type="region of interest" description="Disordered" evidence="1">
    <location>
        <begin position="1"/>
        <end position="41"/>
    </location>
</feature>
<comment type="caution">
    <text evidence="2">The sequence shown here is derived from an EMBL/GenBank/DDBJ whole genome shotgun (WGS) entry which is preliminary data.</text>
</comment>
<dbReference type="Proteomes" id="UP000028582">
    <property type="component" value="Unassembled WGS sequence"/>
</dbReference>
<dbReference type="EMBL" id="ANJA01004035">
    <property type="protein sequence ID" value="ETO59820.1"/>
    <property type="molecule type" value="Genomic_DNA"/>
</dbReference>
<protein>
    <submittedName>
        <fullName evidence="2">Uncharacterized protein</fullName>
    </submittedName>
</protein>
<feature type="compositionally biased region" description="Polar residues" evidence="1">
    <location>
        <begin position="1"/>
        <end position="14"/>
    </location>
</feature>